<protein>
    <recommendedName>
        <fullName evidence="5">Protein phosphatase PP2A regulatory subunit A</fullName>
    </recommendedName>
</protein>
<keyword evidence="1" id="KW-0677">Repeat</keyword>
<dbReference type="VEuPathDB" id="GiardiaDB:DHA2_16567"/>
<feature type="coiled-coil region" evidence="2">
    <location>
        <begin position="274"/>
        <end position="301"/>
    </location>
</feature>
<gene>
    <name evidence="3" type="ORF">DHA2_16567</name>
</gene>
<accession>V6TDJ8</accession>
<name>V6TDJ8_GIAIN</name>
<dbReference type="PANTHER" id="PTHR10648:SF4">
    <property type="entry name" value="PROTEIN PHOSPHATASE 2 (FORMERLY 2A), REGULATORY SUBUNIT A, BETA ISOFORM-RELATED"/>
    <property type="match status" value="1"/>
</dbReference>
<dbReference type="FunFam" id="1.25.10.10:FF:001041">
    <property type="entry name" value="Protein phosphatase PP2A regulatory subunit A"/>
    <property type="match status" value="1"/>
</dbReference>
<evidence type="ECO:0000256" key="2">
    <source>
        <dbReference type="SAM" id="Coils"/>
    </source>
</evidence>
<dbReference type="VEuPathDB" id="GiardiaDB:GL50803_0016567"/>
<dbReference type="GO" id="GO:0000159">
    <property type="term" value="C:protein phosphatase type 2A complex"/>
    <property type="evidence" value="ECO:0007669"/>
    <property type="project" value="TreeGrafter"/>
</dbReference>
<comment type="caution">
    <text evidence="3">The sequence shown here is derived from an EMBL/GenBank/DDBJ whole genome shotgun (WGS) entry which is preliminary data.</text>
</comment>
<dbReference type="VEuPathDB" id="GiardiaDB:GL50581_2293"/>
<organism evidence="3 4">
    <name type="scientific">Giardia intestinalis</name>
    <name type="common">Giardia lamblia</name>
    <dbReference type="NCBI Taxonomy" id="5741"/>
    <lineage>
        <taxon>Eukaryota</taxon>
        <taxon>Metamonada</taxon>
        <taxon>Diplomonadida</taxon>
        <taxon>Hexamitidae</taxon>
        <taxon>Giardiinae</taxon>
        <taxon>Giardia</taxon>
    </lineage>
</organism>
<reference evidence="3 4" key="2">
    <citation type="journal article" date="2013" name="Genome Biol. Evol.">
        <title>Genome sequencing of Giardia lamblia genotypes A2 and B isolates (DH and GS) and comparative analysis with the genomes of genotypes A1 and E (WB and Pig).</title>
        <authorList>
            <person name="Adam R.D."/>
            <person name="Dahlstrom E.W."/>
            <person name="Martens C.A."/>
            <person name="Bruno D.P."/>
            <person name="Barbian K.D."/>
            <person name="Ricklefs S.M."/>
            <person name="Hernandez M.M."/>
            <person name="Narla N.P."/>
            <person name="Patel R.B."/>
            <person name="Porcella S.F."/>
            <person name="Nash T.E."/>
        </authorList>
    </citation>
    <scope>NUCLEOTIDE SEQUENCE [LARGE SCALE GENOMIC DNA]</scope>
    <source>
        <strain evidence="3 4">DH</strain>
    </source>
</reference>
<dbReference type="EMBL" id="AHGT01000046">
    <property type="protein sequence ID" value="ESU36497.1"/>
    <property type="molecule type" value="Genomic_DNA"/>
</dbReference>
<dbReference type="InterPro" id="IPR011989">
    <property type="entry name" value="ARM-like"/>
</dbReference>
<dbReference type="GO" id="GO:0005634">
    <property type="term" value="C:nucleus"/>
    <property type="evidence" value="ECO:0007669"/>
    <property type="project" value="TreeGrafter"/>
</dbReference>
<dbReference type="GO" id="GO:0019888">
    <property type="term" value="F:protein phosphatase regulator activity"/>
    <property type="evidence" value="ECO:0007669"/>
    <property type="project" value="TreeGrafter"/>
</dbReference>
<dbReference type="PANTHER" id="PTHR10648">
    <property type="entry name" value="SERINE/THREONINE-PROTEIN PHOSPHATASE PP2A 65 KDA REGULATORY SUBUNIT"/>
    <property type="match status" value="1"/>
</dbReference>
<reference evidence="4" key="1">
    <citation type="submission" date="2012-02" db="EMBL/GenBank/DDBJ databases">
        <title>Genome sequencing of Giardia lamblia Genotypes A2 and B isolates (DH and GS) and comparative analysis with the genomes of Genotypes A1 and E (WB and Pig).</title>
        <authorList>
            <person name="Adam R."/>
            <person name="Dahlstrom E."/>
            <person name="Martens C."/>
            <person name="Bruno D."/>
            <person name="Barbian K."/>
            <person name="Porcella S.F."/>
            <person name="Nash T."/>
        </authorList>
    </citation>
    <scope>NUCLEOTIDE SEQUENCE</scope>
    <source>
        <strain evidence="4">DH</strain>
    </source>
</reference>
<dbReference type="Proteomes" id="UP000018320">
    <property type="component" value="Unassembled WGS sequence"/>
</dbReference>
<evidence type="ECO:0008006" key="5">
    <source>
        <dbReference type="Google" id="ProtNLM"/>
    </source>
</evidence>
<sequence>MCKPHGLYSIGSVRRTEKMASSVGLSFDPIAFFATELAVLNLDVRVAAMQNVVILARAIGPEDTLKRLLPFLTNIIPETSEEVLVALAKRIAEVVRLSSATQTLDPTAVQLFINCFTELSAFTAPHIHNALSISIEHFLSYYTGDMAPIITHILSTLAISQYSPQREFSVMSIPYLYQYIKKSNMANAGQVLNHVLTIFSDRVQDADSVVRRVGAHSLRKFIELTIEQKESDEHIQKLSFLFRCYERLALDAIDHVRAVNVINGLLLLKLAVLIKGQSSTNQSLQKEARDLKEVLPALIKTVSRATTDRHWLVRKNTAEIMPLFFAQMHKKLDTSDCAVMYRLLSEDNEPEIRALTLSLAPSVIPYLDASSLQKSMLPALAQRITDSDTATRCSLADHCIYPVTKAIQEKGLQPEELKNLMATICDMALKLSMDANIDVHSHALVALTDAYLDSTVDYRLQEVAAKIIHNHCKMTNTEIQWRTRLTLIESVERLVQVKHPNIYNHILTNFPIWLQDTSDLVRDRTATLLSLMFLAYGLNKFTSDILPRFQQYINSNMASWQDCCLIAKCLVRILGAYIVESLDSDPSTQTIMGYLKNSKMCTAKHTICKEVFNLTRILAKANQSFSQRTGEFLSSLLHTLAGDGDTEDSRLAREVGNTVQNMTLR</sequence>
<proteinExistence type="predicted"/>
<dbReference type="GO" id="GO:0005829">
    <property type="term" value="C:cytosol"/>
    <property type="evidence" value="ECO:0007669"/>
    <property type="project" value="TreeGrafter"/>
</dbReference>
<dbReference type="InterPro" id="IPR016024">
    <property type="entry name" value="ARM-type_fold"/>
</dbReference>
<evidence type="ECO:0000256" key="1">
    <source>
        <dbReference type="ARBA" id="ARBA00022737"/>
    </source>
</evidence>
<dbReference type="SUPFAM" id="SSF48371">
    <property type="entry name" value="ARM repeat"/>
    <property type="match status" value="1"/>
</dbReference>
<dbReference type="Gene3D" id="1.25.10.10">
    <property type="entry name" value="Leucine-rich Repeat Variant"/>
    <property type="match status" value="1"/>
</dbReference>
<keyword evidence="2" id="KW-0175">Coiled coil</keyword>
<evidence type="ECO:0000313" key="4">
    <source>
        <dbReference type="Proteomes" id="UP000018320"/>
    </source>
</evidence>
<dbReference type="InterPro" id="IPR051023">
    <property type="entry name" value="PP2A_Regulatory_Subunit_A"/>
</dbReference>
<evidence type="ECO:0000313" key="3">
    <source>
        <dbReference type="EMBL" id="ESU36497.1"/>
    </source>
</evidence>
<dbReference type="VEuPathDB" id="GiardiaDB:QR46_1451"/>
<dbReference type="AlphaFoldDB" id="V6TDJ8"/>